<keyword evidence="5" id="KW-1185">Reference proteome</keyword>
<protein>
    <submittedName>
        <fullName evidence="4">Coat protein</fullName>
    </submittedName>
</protein>
<dbReference type="GeneID" id="80398656"/>
<gene>
    <name evidence="4" type="primary">SRR6960799_19_2</name>
</gene>
<dbReference type="EMBL" id="BK014070">
    <property type="protein sequence ID" value="DAD52322.1"/>
    <property type="molecule type" value="Genomic_RNA"/>
</dbReference>
<keyword evidence="2 4" id="KW-0167">Capsid protein</keyword>
<proteinExistence type="predicted"/>
<dbReference type="RefSeq" id="YP_010769594.1">
    <property type="nucleotide sequence ID" value="NC_074021.1"/>
</dbReference>
<evidence type="ECO:0000256" key="1">
    <source>
        <dbReference type="ARBA" id="ARBA00004328"/>
    </source>
</evidence>
<sequence>MATIANITLKDSANAAKTYVPEAVQTGAKASWVNRDQGTSVGVKRANVAIPKKQGKYDRVNGRITHPVVNATTGELDFANYFSFEAQTHERSTLAQKQELMNSAAAMLGLAPIFTLCTTGESISG</sequence>
<evidence type="ECO:0000313" key="4">
    <source>
        <dbReference type="EMBL" id="DAD52322.1"/>
    </source>
</evidence>
<evidence type="ECO:0000256" key="2">
    <source>
        <dbReference type="ARBA" id="ARBA00022561"/>
    </source>
</evidence>
<accession>A0A8S5L548</accession>
<name>A0A8S5L548_9VIRU</name>
<dbReference type="KEGG" id="vg:80398656"/>
<dbReference type="Gene3D" id="3.30.380.10">
    <property type="entry name" value="MS2 Viral Coat Protein"/>
    <property type="match status" value="1"/>
</dbReference>
<dbReference type="InterPro" id="IPR015954">
    <property type="entry name" value="Phage_RNA-type_capsid"/>
</dbReference>
<dbReference type="Proteomes" id="UP000678025">
    <property type="component" value="Segment"/>
</dbReference>
<dbReference type="GO" id="GO:0019028">
    <property type="term" value="C:viral capsid"/>
    <property type="evidence" value="ECO:0007669"/>
    <property type="project" value="UniProtKB-KW"/>
</dbReference>
<reference evidence="4" key="1">
    <citation type="submission" date="2020-09" db="EMBL/GenBank/DDBJ databases">
        <title>Leviviricetes taxonomy.</title>
        <authorList>
            <person name="Stockdale S.R."/>
            <person name="Callanan J."/>
            <person name="Adriaenssens E.M."/>
            <person name="Kuhn J.H."/>
            <person name="Rumnieks J."/>
            <person name="Shkoporov A."/>
            <person name="Draper L.A."/>
            <person name="Ross P."/>
            <person name="Hill C."/>
        </authorList>
    </citation>
    <scope>NUCLEOTIDE SEQUENCE</scope>
</reference>
<comment type="subcellular location">
    <subcellularLocation>
        <location evidence="1">Virion</location>
    </subcellularLocation>
</comment>
<evidence type="ECO:0000313" key="5">
    <source>
        <dbReference type="Proteomes" id="UP000678025"/>
    </source>
</evidence>
<evidence type="ECO:0000256" key="3">
    <source>
        <dbReference type="ARBA" id="ARBA00022844"/>
    </source>
</evidence>
<keyword evidence="3" id="KW-0946">Virion</keyword>
<organism evidence="4 5">
    <name type="scientific">ssRNA phage SRR6960799_19</name>
    <dbReference type="NCBI Taxonomy" id="2786575"/>
    <lineage>
        <taxon>Viruses</taxon>
        <taxon>Riboviria</taxon>
        <taxon>Orthornavirae</taxon>
        <taxon>Lenarviricota</taxon>
        <taxon>Leviviricetes</taxon>
        <taxon>Norzivirales</taxon>
        <taxon>Fiersviridae</taxon>
        <taxon>Nadsecevirus</taxon>
        <taxon>Nadsecevirus borborocola</taxon>
    </lineage>
</organism>